<feature type="region of interest" description="Disordered" evidence="1">
    <location>
        <begin position="1"/>
        <end position="29"/>
    </location>
</feature>
<gene>
    <name evidence="3" type="primary">g13224</name>
    <name evidence="3" type="ORF">VP750_LOCUS11727</name>
</gene>
<organism evidence="3 4">
    <name type="scientific">Coccomyxa viridis</name>
    <dbReference type="NCBI Taxonomy" id="1274662"/>
    <lineage>
        <taxon>Eukaryota</taxon>
        <taxon>Viridiplantae</taxon>
        <taxon>Chlorophyta</taxon>
        <taxon>core chlorophytes</taxon>
        <taxon>Trebouxiophyceae</taxon>
        <taxon>Trebouxiophyceae incertae sedis</taxon>
        <taxon>Coccomyxaceae</taxon>
        <taxon>Coccomyxa</taxon>
    </lineage>
</organism>
<keyword evidence="2" id="KW-0812">Transmembrane</keyword>
<evidence type="ECO:0000313" key="4">
    <source>
        <dbReference type="Proteomes" id="UP001497392"/>
    </source>
</evidence>
<keyword evidence="2" id="KW-0472">Membrane</keyword>
<feature type="transmembrane region" description="Helical" evidence="2">
    <location>
        <begin position="126"/>
        <end position="144"/>
    </location>
</feature>
<protein>
    <submittedName>
        <fullName evidence="3">G13224 protein</fullName>
    </submittedName>
</protein>
<keyword evidence="4" id="KW-1185">Reference proteome</keyword>
<sequence length="254" mass="27146">MQELRTPSSHHSKRQIVAPLDVSPQPDDPGLACSRPVTLLTAYSTLLTAGTAAAYGDSPGMAHLQQAWAEGASQPLDALILADFSLLPSFNGQPFQILGFLLNHPFVTLGLALAVNYVVPRAFRALVRFLVVPLVLGSIAWVALQNPSTALDLLRGTFDFVTHHTIETSAVILIGLSFLLSPYLLVGGAVFLLLFGVPNIPAFMRPLVPAPLLEVQRRADEVQKGLRGPLKSLGDGLGSTADGIQKTFGLKLLR</sequence>
<feature type="transmembrane region" description="Helical" evidence="2">
    <location>
        <begin position="170"/>
        <end position="195"/>
    </location>
</feature>
<feature type="transmembrane region" description="Helical" evidence="2">
    <location>
        <begin position="95"/>
        <end position="119"/>
    </location>
</feature>
<dbReference type="EMBL" id="CAXHTA020000021">
    <property type="protein sequence ID" value="CAL5229821.1"/>
    <property type="molecule type" value="Genomic_DNA"/>
</dbReference>
<evidence type="ECO:0000313" key="3">
    <source>
        <dbReference type="EMBL" id="CAL5229821.1"/>
    </source>
</evidence>
<comment type="caution">
    <text evidence="3">The sequence shown here is derived from an EMBL/GenBank/DDBJ whole genome shotgun (WGS) entry which is preliminary data.</text>
</comment>
<proteinExistence type="predicted"/>
<reference evidence="3 4" key="1">
    <citation type="submission" date="2024-06" db="EMBL/GenBank/DDBJ databases">
        <authorList>
            <person name="Kraege A."/>
            <person name="Thomma B."/>
        </authorList>
    </citation>
    <scope>NUCLEOTIDE SEQUENCE [LARGE SCALE GENOMIC DNA]</scope>
</reference>
<evidence type="ECO:0000256" key="2">
    <source>
        <dbReference type="SAM" id="Phobius"/>
    </source>
</evidence>
<accession>A0ABP1GC91</accession>
<name>A0ABP1GC91_9CHLO</name>
<dbReference type="Proteomes" id="UP001497392">
    <property type="component" value="Unassembled WGS sequence"/>
</dbReference>
<keyword evidence="2" id="KW-1133">Transmembrane helix</keyword>
<evidence type="ECO:0000256" key="1">
    <source>
        <dbReference type="SAM" id="MobiDB-lite"/>
    </source>
</evidence>